<evidence type="ECO:0000256" key="1">
    <source>
        <dbReference type="SAM" id="MobiDB-lite"/>
    </source>
</evidence>
<feature type="region of interest" description="Disordered" evidence="1">
    <location>
        <begin position="1"/>
        <end position="52"/>
    </location>
</feature>
<proteinExistence type="predicted"/>
<organism evidence="2 3">
    <name type="scientific">Rhizophagus clarus</name>
    <dbReference type="NCBI Taxonomy" id="94130"/>
    <lineage>
        <taxon>Eukaryota</taxon>
        <taxon>Fungi</taxon>
        <taxon>Fungi incertae sedis</taxon>
        <taxon>Mucoromycota</taxon>
        <taxon>Glomeromycotina</taxon>
        <taxon>Glomeromycetes</taxon>
        <taxon>Glomerales</taxon>
        <taxon>Glomeraceae</taxon>
        <taxon>Rhizophagus</taxon>
    </lineage>
</organism>
<dbReference type="AlphaFoldDB" id="A0A2Z6Q362"/>
<dbReference type="EMBL" id="BEXD01000116">
    <property type="protein sequence ID" value="GBB84453.1"/>
    <property type="molecule type" value="Genomic_DNA"/>
</dbReference>
<sequence length="85" mass="9712">MKKLNEIRAGNEGKTGIEDRDRGKDEEEDKARVEDKTEVKVSVQHSKRGTRSVNHQTLATKYNVPEDVILNLVAVQIIKQIRDNQ</sequence>
<accession>A0A2Z6Q362</accession>
<evidence type="ECO:0000313" key="2">
    <source>
        <dbReference type="EMBL" id="GBB84453.1"/>
    </source>
</evidence>
<keyword evidence="3" id="KW-1185">Reference proteome</keyword>
<feature type="compositionally biased region" description="Basic and acidic residues" evidence="1">
    <location>
        <begin position="1"/>
        <end position="39"/>
    </location>
</feature>
<evidence type="ECO:0000313" key="3">
    <source>
        <dbReference type="Proteomes" id="UP000247702"/>
    </source>
</evidence>
<name>A0A2Z6Q362_9GLOM</name>
<dbReference type="Proteomes" id="UP000247702">
    <property type="component" value="Unassembled WGS sequence"/>
</dbReference>
<protein>
    <submittedName>
        <fullName evidence="2">Uncharacterized protein</fullName>
    </submittedName>
</protein>
<reference evidence="2 3" key="1">
    <citation type="submission" date="2017-11" db="EMBL/GenBank/DDBJ databases">
        <title>The genome of Rhizophagus clarus HR1 reveals common genetic basis of auxotrophy among arbuscular mycorrhizal fungi.</title>
        <authorList>
            <person name="Kobayashi Y."/>
        </authorList>
    </citation>
    <scope>NUCLEOTIDE SEQUENCE [LARGE SCALE GENOMIC DNA]</scope>
    <source>
        <strain evidence="2 3">HR1</strain>
    </source>
</reference>
<gene>
    <name evidence="2" type="ORF">RclHR1_11010003</name>
</gene>
<comment type="caution">
    <text evidence="2">The sequence shown here is derived from an EMBL/GenBank/DDBJ whole genome shotgun (WGS) entry which is preliminary data.</text>
</comment>